<evidence type="ECO:0000259" key="2">
    <source>
        <dbReference type="PROSITE" id="PS50238"/>
    </source>
</evidence>
<dbReference type="InterPro" id="IPR000198">
    <property type="entry name" value="RhoGAP_dom"/>
</dbReference>
<dbReference type="SMART" id="SM00324">
    <property type="entry name" value="RhoGAP"/>
    <property type="match status" value="1"/>
</dbReference>
<dbReference type="OrthoDB" id="20689at2759"/>
<dbReference type="Pfam" id="PF00620">
    <property type="entry name" value="RhoGAP"/>
    <property type="match status" value="1"/>
</dbReference>
<dbReference type="AlphaFoldDB" id="A0A8H7PTR9"/>
<dbReference type="SUPFAM" id="SSF48350">
    <property type="entry name" value="GTPase activation domain, GAP"/>
    <property type="match status" value="1"/>
</dbReference>
<dbReference type="PANTHER" id="PTHR14963">
    <property type="entry name" value="RHO GTPASE ACTIVATING PROTEIN 18,19-RELATED"/>
    <property type="match status" value="1"/>
</dbReference>
<dbReference type="GO" id="GO:0051056">
    <property type="term" value="P:regulation of small GTPase mediated signal transduction"/>
    <property type="evidence" value="ECO:0007669"/>
    <property type="project" value="TreeGrafter"/>
</dbReference>
<gene>
    <name evidence="3" type="ORF">INT44_006205</name>
</gene>
<dbReference type="GO" id="GO:0005737">
    <property type="term" value="C:cytoplasm"/>
    <property type="evidence" value="ECO:0007669"/>
    <property type="project" value="TreeGrafter"/>
</dbReference>
<feature type="non-terminal residue" evidence="3">
    <location>
        <position position="123"/>
    </location>
</feature>
<reference evidence="3" key="1">
    <citation type="submission" date="2020-12" db="EMBL/GenBank/DDBJ databases">
        <title>Metabolic potential, ecology and presence of endohyphal bacteria is reflected in genomic diversity of Mucoromycotina.</title>
        <authorList>
            <person name="Muszewska A."/>
            <person name="Okrasinska A."/>
            <person name="Steczkiewicz K."/>
            <person name="Drgas O."/>
            <person name="Orlowska M."/>
            <person name="Perlinska-Lenart U."/>
            <person name="Aleksandrzak-Piekarczyk T."/>
            <person name="Szatraj K."/>
            <person name="Zielenkiewicz U."/>
            <person name="Pilsyk S."/>
            <person name="Malc E."/>
            <person name="Mieczkowski P."/>
            <person name="Kruszewska J.S."/>
            <person name="Biernat P."/>
            <person name="Pawlowska J."/>
        </authorList>
    </citation>
    <scope>NUCLEOTIDE SEQUENCE</scope>
    <source>
        <strain evidence="3">WA0000051536</strain>
    </source>
</reference>
<dbReference type="Gene3D" id="1.10.555.10">
    <property type="entry name" value="Rho GTPase activation protein"/>
    <property type="match status" value="1"/>
</dbReference>
<dbReference type="EMBL" id="JAEPRA010000010">
    <property type="protein sequence ID" value="KAG2179359.1"/>
    <property type="molecule type" value="Genomic_DNA"/>
</dbReference>
<protein>
    <recommendedName>
        <fullName evidence="2">Rho-GAP domain-containing protein</fullName>
    </recommendedName>
</protein>
<dbReference type="Proteomes" id="UP000612746">
    <property type="component" value="Unassembled WGS sequence"/>
</dbReference>
<evidence type="ECO:0000256" key="1">
    <source>
        <dbReference type="ARBA" id="ARBA00022468"/>
    </source>
</evidence>
<evidence type="ECO:0000313" key="3">
    <source>
        <dbReference type="EMBL" id="KAG2179359.1"/>
    </source>
</evidence>
<dbReference type="InterPro" id="IPR008936">
    <property type="entry name" value="Rho_GTPase_activation_prot"/>
</dbReference>
<feature type="domain" description="Rho-GAP" evidence="2">
    <location>
        <begin position="1"/>
        <end position="123"/>
    </location>
</feature>
<comment type="caution">
    <text evidence="3">The sequence shown here is derived from an EMBL/GenBank/DDBJ whole genome shotgun (WGS) entry which is preliminary data.</text>
</comment>
<evidence type="ECO:0000313" key="4">
    <source>
        <dbReference type="Proteomes" id="UP000612746"/>
    </source>
</evidence>
<dbReference type="GO" id="GO:0005096">
    <property type="term" value="F:GTPase activator activity"/>
    <property type="evidence" value="ECO:0007669"/>
    <property type="project" value="UniProtKB-KW"/>
</dbReference>
<dbReference type="GO" id="GO:0007165">
    <property type="term" value="P:signal transduction"/>
    <property type="evidence" value="ECO:0007669"/>
    <property type="project" value="InterPro"/>
</dbReference>
<organism evidence="3 4">
    <name type="scientific">Umbelopsis vinacea</name>
    <dbReference type="NCBI Taxonomy" id="44442"/>
    <lineage>
        <taxon>Eukaryota</taxon>
        <taxon>Fungi</taxon>
        <taxon>Fungi incertae sedis</taxon>
        <taxon>Mucoromycota</taxon>
        <taxon>Mucoromycotina</taxon>
        <taxon>Umbelopsidomycetes</taxon>
        <taxon>Umbelopsidales</taxon>
        <taxon>Umbelopsidaceae</taxon>
        <taxon>Umbelopsis</taxon>
    </lineage>
</organism>
<accession>A0A8H7PTR9</accession>
<proteinExistence type="predicted"/>
<keyword evidence="4" id="KW-1185">Reference proteome</keyword>
<dbReference type="PANTHER" id="PTHR14963:SF7">
    <property type="entry name" value="RHO GTPASE-ACTIVATING PROTEIN 19"/>
    <property type="match status" value="1"/>
</dbReference>
<keyword evidence="1" id="KW-0343">GTPase activation</keyword>
<name>A0A8H7PTR9_9FUNG</name>
<sequence length="123" mass="14346">MKELANKWITDMTVEGIFRKNGNIRVLQEMVEDIDNHPNGRQVQEETNSIQLAALFKKFLRSLPDPLLTQKLYRLFIYSQSLESEEDRRKALHLLCCMLPQANRDCLEALGDFLQWVSSFSSQ</sequence>
<dbReference type="PROSITE" id="PS50238">
    <property type="entry name" value="RHOGAP"/>
    <property type="match status" value="1"/>
</dbReference>